<dbReference type="EMBL" id="RJLM01000005">
    <property type="protein sequence ID" value="RWX54939.1"/>
    <property type="molecule type" value="Genomic_DNA"/>
</dbReference>
<dbReference type="AlphaFoldDB" id="A0A3S3RGR9"/>
<gene>
    <name evidence="2" type="ORF">EDI28_14450</name>
</gene>
<dbReference type="Proteomes" id="UP000287563">
    <property type="component" value="Unassembled WGS sequence"/>
</dbReference>
<dbReference type="RefSeq" id="WP_128784563.1">
    <property type="nucleotide sequence ID" value="NZ_JAKJSG010000056.1"/>
</dbReference>
<sequence>MPIRQLLIVGLIFNVYWALAVIGQSQFVWLLVLLLLCSWWVYRGAWRFGLMLGVSGVLMDAMLSWLGIYEFNALFFPLWLALLWVGFGSFIWIMRQTIMANSPYLIILLGGVGGMMSYFAGYRLGAVMWPLGIEITAACILVCWLCFSALALVLLNKCSRQNLEGV</sequence>
<keyword evidence="3" id="KW-1185">Reference proteome</keyword>
<feature type="transmembrane region" description="Helical" evidence="1">
    <location>
        <begin position="105"/>
        <end position="125"/>
    </location>
</feature>
<reference evidence="2 3" key="1">
    <citation type="submission" date="2018-11" db="EMBL/GenBank/DDBJ databases">
        <title>Photobacterium sp. BEI247 sp. nov., a marine bacterium isolated from Yongle Blue Hole in the South China Sea.</title>
        <authorList>
            <person name="Wang X."/>
        </authorList>
    </citation>
    <scope>NUCLEOTIDE SEQUENCE [LARGE SCALE GENOMIC DNA]</scope>
    <source>
        <strain evidence="3">BEI247</strain>
    </source>
</reference>
<organism evidence="2 3">
    <name type="scientific">Photobacterium chitinilyticum</name>
    <dbReference type="NCBI Taxonomy" id="2485123"/>
    <lineage>
        <taxon>Bacteria</taxon>
        <taxon>Pseudomonadati</taxon>
        <taxon>Pseudomonadota</taxon>
        <taxon>Gammaproteobacteria</taxon>
        <taxon>Vibrionales</taxon>
        <taxon>Vibrionaceae</taxon>
        <taxon>Photobacterium</taxon>
    </lineage>
</organism>
<proteinExistence type="predicted"/>
<evidence type="ECO:0000256" key="1">
    <source>
        <dbReference type="SAM" id="Phobius"/>
    </source>
</evidence>
<comment type="caution">
    <text evidence="2">The sequence shown here is derived from an EMBL/GenBank/DDBJ whole genome shotgun (WGS) entry which is preliminary data.</text>
</comment>
<evidence type="ECO:0000313" key="3">
    <source>
        <dbReference type="Proteomes" id="UP000287563"/>
    </source>
</evidence>
<feature type="transmembrane region" description="Helical" evidence="1">
    <location>
        <begin position="6"/>
        <end position="36"/>
    </location>
</feature>
<feature type="transmembrane region" description="Helical" evidence="1">
    <location>
        <begin position="74"/>
        <end position="93"/>
    </location>
</feature>
<dbReference type="InterPro" id="IPR021306">
    <property type="entry name" value="DUF2878"/>
</dbReference>
<dbReference type="OrthoDB" id="6522758at2"/>
<dbReference type="Pfam" id="PF11086">
    <property type="entry name" value="DUF2878"/>
    <property type="match status" value="1"/>
</dbReference>
<protein>
    <submittedName>
        <fullName evidence="2">DUF2878 domain-containing protein</fullName>
    </submittedName>
</protein>
<evidence type="ECO:0000313" key="2">
    <source>
        <dbReference type="EMBL" id="RWX54939.1"/>
    </source>
</evidence>
<accession>A0A3S3RGR9</accession>
<keyword evidence="1" id="KW-1133">Transmembrane helix</keyword>
<feature type="transmembrane region" description="Helical" evidence="1">
    <location>
        <begin position="48"/>
        <end position="68"/>
    </location>
</feature>
<keyword evidence="1" id="KW-0812">Transmembrane</keyword>
<feature type="transmembrane region" description="Helical" evidence="1">
    <location>
        <begin position="131"/>
        <end position="155"/>
    </location>
</feature>
<keyword evidence="1" id="KW-0472">Membrane</keyword>
<name>A0A3S3RGR9_9GAMM</name>